<proteinExistence type="predicted"/>
<name>A0A6G7PU12_9BACT</name>
<dbReference type="AlphaFoldDB" id="A0A6G7PU12"/>
<keyword evidence="2" id="KW-1185">Reference proteome</keyword>
<dbReference type="Proteomes" id="UP000502179">
    <property type="component" value="Chromosome"/>
</dbReference>
<reference evidence="1 2" key="1">
    <citation type="submission" date="2020-02" db="EMBL/GenBank/DDBJ databases">
        <title>Genome analysis of Thermosulfuriphilus ammonigenes ST65T, an anaerobic thermophilic chemolithoautotrophic bacterium isolated from a deep-sea hydrothermal vent.</title>
        <authorList>
            <person name="Slobodkina G."/>
            <person name="Allioux M."/>
            <person name="Merkel A."/>
            <person name="Alain K."/>
            <person name="Jebbar M."/>
            <person name="Slobodkin A."/>
        </authorList>
    </citation>
    <scope>NUCLEOTIDE SEQUENCE [LARGE SCALE GENOMIC DNA]</scope>
    <source>
        <strain evidence="1 2">ST65</strain>
    </source>
</reference>
<evidence type="ECO:0000313" key="1">
    <source>
        <dbReference type="EMBL" id="QIJ71011.1"/>
    </source>
</evidence>
<dbReference type="EMBL" id="CP048877">
    <property type="protein sequence ID" value="QIJ71011.1"/>
    <property type="molecule type" value="Genomic_DNA"/>
</dbReference>
<organism evidence="1 2">
    <name type="scientific">Thermosulfuriphilus ammonigenes</name>
    <dbReference type="NCBI Taxonomy" id="1936021"/>
    <lineage>
        <taxon>Bacteria</taxon>
        <taxon>Pseudomonadati</taxon>
        <taxon>Thermodesulfobacteriota</taxon>
        <taxon>Thermodesulfobacteria</taxon>
        <taxon>Thermodesulfobacteriales</taxon>
        <taxon>Thermodesulfobacteriaceae</taxon>
        <taxon>Thermosulfuriphilus</taxon>
    </lineage>
</organism>
<gene>
    <name evidence="1" type="ORF">G4V39_01410</name>
</gene>
<sequence length="404" mass="45678">MTIVEYIQSVRDPMGLPFYPLVFQILMVLTFALHIIFVNLVIGGVTLALWGEIKGGPYPKRLSRAMARAATVNLSLAIVLAVAPLLFVQTLYDPFWYTANIMSARWVWTFLIAVIVAFYSIYAFYLRGAERGKNPLWLILALAALTTAAIIIHALTIEQLKPEFWREWMVRERWVNTQGDLLKAFDLPRLLHFVFSSWAVTGIFLMFYARYFQRRPDYDSNYLKWVATLGGKQALFFSAISAGTGIAWLMEEPAALLSNPIFWTALFLAMALLAILISAQSDPLRYVYPVGVVGLLTVFFMAFSREALREYHLARVGYSIFDYRLNIDWGSTALFLATFILGLVILAYPILVAYKAGQRKNPHRPADLRGLEPLGRLATILPVVWLGAVVLLGLYISIRNGTLF</sequence>
<dbReference type="RefSeq" id="WP_166031233.1">
    <property type="nucleotide sequence ID" value="NZ_CP048877.1"/>
</dbReference>
<protein>
    <submittedName>
        <fullName evidence="1">Uncharacterized protein</fullName>
    </submittedName>
</protein>
<evidence type="ECO:0000313" key="2">
    <source>
        <dbReference type="Proteomes" id="UP000502179"/>
    </source>
</evidence>
<accession>A0A6G7PU12</accession>
<dbReference type="KEGG" id="tav:G4V39_01410"/>